<reference evidence="12" key="1">
    <citation type="submission" date="2025-08" db="UniProtKB">
        <authorList>
            <consortium name="RefSeq"/>
        </authorList>
    </citation>
    <scope>IDENTIFICATION</scope>
</reference>
<evidence type="ECO:0000256" key="7">
    <source>
        <dbReference type="ARBA" id="ARBA00022833"/>
    </source>
</evidence>
<dbReference type="SUPFAM" id="SSF57850">
    <property type="entry name" value="RING/U-box"/>
    <property type="match status" value="1"/>
</dbReference>
<evidence type="ECO:0000256" key="5">
    <source>
        <dbReference type="ARBA" id="ARBA00022723"/>
    </source>
</evidence>
<dbReference type="Gene3D" id="3.30.390.130">
    <property type="match status" value="1"/>
</dbReference>
<dbReference type="InParanoid" id="A0A6J2WM00"/>
<sequence length="329" mass="36766">MAYVEKLHGKELDRIMGNEVSITEHKGHVTFQLLDQTKSAFHAQFAREKFITFYQKIATDLQKRTFQRDVTVLQHLRNPPLPLHILSDDPRTVTLMGSFLSLGRFEEALKGTSSRPAQGVYPARRDSVKTSSVSVQKDQKPEKEQTCPICLDTLVKSETEILSKCKHAFCRGCLKTAFDIKPACPICGVLYGKLKGTQPEGGTMHVMRSPSSLPGYGGYGTITIYYDIPSGIQGEEHPNPGQTYTGTRRTAYLPDSKEGNKVLKLLAQAFDQRLVFTIGRSSTTGHNNAVTWNDIHHKTSQHGGPTYYGYPDPDYLQRVQGELKVKGIY</sequence>
<evidence type="ECO:0000256" key="9">
    <source>
        <dbReference type="RuleBase" id="RU367105"/>
    </source>
</evidence>
<feature type="domain" description="RING-type" evidence="10">
    <location>
        <begin position="147"/>
        <end position="187"/>
    </location>
</feature>
<dbReference type="SMART" id="SM00184">
    <property type="entry name" value="RING"/>
    <property type="match status" value="1"/>
</dbReference>
<dbReference type="InterPro" id="IPR013083">
    <property type="entry name" value="Znf_RING/FYVE/PHD"/>
</dbReference>
<evidence type="ECO:0000259" key="10">
    <source>
        <dbReference type="PROSITE" id="PS50089"/>
    </source>
</evidence>
<dbReference type="AlphaFoldDB" id="A0A6J2WM00"/>
<dbReference type="InterPro" id="IPR039396">
    <property type="entry name" value="Deltex_C"/>
</dbReference>
<keyword evidence="9" id="KW-0963">Cytoplasm</keyword>
<gene>
    <name evidence="12" type="primary">LOC115825975</name>
</gene>
<keyword evidence="4 9" id="KW-0808">Transferase</keyword>
<dbReference type="CDD" id="cd09633">
    <property type="entry name" value="Deltex_C"/>
    <property type="match status" value="1"/>
</dbReference>
<evidence type="ECO:0000256" key="4">
    <source>
        <dbReference type="ARBA" id="ARBA00022679"/>
    </source>
</evidence>
<dbReference type="RefSeq" id="XP_030645519.1">
    <property type="nucleotide sequence ID" value="XM_030789659.1"/>
</dbReference>
<dbReference type="Proteomes" id="UP000504632">
    <property type="component" value="Chromosome 1"/>
</dbReference>
<dbReference type="InterPro" id="IPR039399">
    <property type="entry name" value="Deltex_C_sf"/>
</dbReference>
<dbReference type="GO" id="GO:0008270">
    <property type="term" value="F:zinc ion binding"/>
    <property type="evidence" value="ECO:0007669"/>
    <property type="project" value="UniProtKB-KW"/>
</dbReference>
<evidence type="ECO:0000313" key="11">
    <source>
        <dbReference type="Proteomes" id="UP000504632"/>
    </source>
</evidence>
<dbReference type="EC" id="2.3.2.27" evidence="9"/>
<keyword evidence="5 9" id="KW-0479">Metal-binding</keyword>
<dbReference type="GO" id="GO:0005737">
    <property type="term" value="C:cytoplasm"/>
    <property type="evidence" value="ECO:0007669"/>
    <property type="project" value="UniProtKB-SubCell"/>
</dbReference>
<dbReference type="GO" id="GO:0007219">
    <property type="term" value="P:Notch signaling pathway"/>
    <property type="evidence" value="ECO:0007669"/>
    <property type="project" value="InterPro"/>
</dbReference>
<dbReference type="FunCoup" id="A0A6J2WM00">
    <property type="interactions" value="60"/>
</dbReference>
<dbReference type="PROSITE" id="PS50089">
    <property type="entry name" value="ZF_RING_2"/>
    <property type="match status" value="1"/>
</dbReference>
<protein>
    <recommendedName>
        <fullName evidence="9">E3 ubiquitin-protein ligase</fullName>
        <ecNumber evidence="9">2.3.2.27</ecNumber>
    </recommendedName>
</protein>
<dbReference type="GO" id="GO:0016567">
    <property type="term" value="P:protein ubiquitination"/>
    <property type="evidence" value="ECO:0007669"/>
    <property type="project" value="UniProtKB-UniRule"/>
</dbReference>
<keyword evidence="7 9" id="KW-0862">Zinc</keyword>
<evidence type="ECO:0000256" key="1">
    <source>
        <dbReference type="ARBA" id="ARBA00000900"/>
    </source>
</evidence>
<evidence type="ECO:0000256" key="8">
    <source>
        <dbReference type="PROSITE-ProRule" id="PRU00175"/>
    </source>
</evidence>
<evidence type="ECO:0000256" key="3">
    <source>
        <dbReference type="ARBA" id="ARBA00009413"/>
    </source>
</evidence>
<dbReference type="UniPathway" id="UPA00143"/>
<dbReference type="FunFam" id="3.30.390.130:FF:000001">
    <property type="entry name" value="Probable E3 ubiquitin-protein ligase DTX3"/>
    <property type="match status" value="1"/>
</dbReference>
<keyword evidence="11" id="KW-1185">Reference proteome</keyword>
<dbReference type="InterPro" id="IPR017907">
    <property type="entry name" value="Znf_RING_CS"/>
</dbReference>
<dbReference type="PROSITE" id="PS00518">
    <property type="entry name" value="ZF_RING_1"/>
    <property type="match status" value="1"/>
</dbReference>
<accession>A0A6J2WM00</accession>
<evidence type="ECO:0000313" key="12">
    <source>
        <dbReference type="RefSeq" id="XP_030645519.1"/>
    </source>
</evidence>
<dbReference type="Pfam" id="PF13639">
    <property type="entry name" value="zf-RING_2"/>
    <property type="match status" value="1"/>
</dbReference>
<dbReference type="InterPro" id="IPR001841">
    <property type="entry name" value="Znf_RING"/>
</dbReference>
<evidence type="ECO:0000256" key="6">
    <source>
        <dbReference type="ARBA" id="ARBA00022771"/>
    </source>
</evidence>
<name>A0A6J2WM00_CHACN</name>
<comment type="similarity">
    <text evidence="3 9">Belongs to the Deltex family.</text>
</comment>
<proteinExistence type="inferred from homology"/>
<dbReference type="OrthoDB" id="527344at2759"/>
<comment type="subcellular location">
    <subcellularLocation>
        <location evidence="9">Cytoplasm</location>
    </subcellularLocation>
</comment>
<dbReference type="Gene3D" id="3.30.40.10">
    <property type="entry name" value="Zinc/RING finger domain, C3HC4 (zinc finger)"/>
    <property type="match status" value="1"/>
</dbReference>
<dbReference type="InterPro" id="IPR039398">
    <property type="entry name" value="Deltex_fam"/>
</dbReference>
<dbReference type="PANTHER" id="PTHR12622">
    <property type="entry name" value="DELTEX-RELATED"/>
    <property type="match status" value="1"/>
</dbReference>
<keyword evidence="6 8" id="KW-0863">Zinc-finger</keyword>
<dbReference type="Pfam" id="PF18102">
    <property type="entry name" value="DTC"/>
    <property type="match status" value="1"/>
</dbReference>
<organism evidence="11 12">
    <name type="scientific">Chanos chanos</name>
    <name type="common">Milkfish</name>
    <name type="synonym">Mugil chanos</name>
    <dbReference type="NCBI Taxonomy" id="29144"/>
    <lineage>
        <taxon>Eukaryota</taxon>
        <taxon>Metazoa</taxon>
        <taxon>Chordata</taxon>
        <taxon>Craniata</taxon>
        <taxon>Vertebrata</taxon>
        <taxon>Euteleostomi</taxon>
        <taxon>Actinopterygii</taxon>
        <taxon>Neopterygii</taxon>
        <taxon>Teleostei</taxon>
        <taxon>Ostariophysi</taxon>
        <taxon>Gonorynchiformes</taxon>
        <taxon>Chanidae</taxon>
        <taxon>Chanos</taxon>
    </lineage>
</organism>
<comment type="catalytic activity">
    <reaction evidence="1 9">
        <text>S-ubiquitinyl-[E2 ubiquitin-conjugating enzyme]-L-cysteine + [acceptor protein]-L-lysine = [E2 ubiquitin-conjugating enzyme]-L-cysteine + N(6)-ubiquitinyl-[acceptor protein]-L-lysine.</text>
        <dbReference type="EC" id="2.3.2.27"/>
    </reaction>
</comment>
<evidence type="ECO:0000256" key="2">
    <source>
        <dbReference type="ARBA" id="ARBA00004906"/>
    </source>
</evidence>
<dbReference type="GeneID" id="115825975"/>
<comment type="pathway">
    <text evidence="2 9">Protein modification; protein ubiquitination.</text>
</comment>
<dbReference type="GO" id="GO:0061630">
    <property type="term" value="F:ubiquitin protein ligase activity"/>
    <property type="evidence" value="ECO:0007669"/>
    <property type="project" value="UniProtKB-UniRule"/>
</dbReference>